<reference evidence="2 3" key="1">
    <citation type="submission" date="2017-02" db="EMBL/GenBank/DDBJ databases">
        <authorList>
            <person name="Peterson S.W."/>
        </authorList>
    </citation>
    <scope>NUCLEOTIDE SEQUENCE [LARGE SCALE GENOMIC DNA]</scope>
    <source>
        <strain evidence="3">type strain: NCCB 100098</strain>
    </source>
</reference>
<proteinExistence type="predicted"/>
<evidence type="ECO:0000256" key="1">
    <source>
        <dbReference type="SAM" id="SignalP"/>
    </source>
</evidence>
<feature type="chain" id="PRO_5012798211" evidence="1">
    <location>
        <begin position="22"/>
        <end position="112"/>
    </location>
</feature>
<keyword evidence="1" id="KW-0732">Signal</keyword>
<evidence type="ECO:0000313" key="2">
    <source>
        <dbReference type="EMBL" id="SKC32541.1"/>
    </source>
</evidence>
<dbReference type="AlphaFoldDB" id="A0A1T5I0E8"/>
<dbReference type="EMBL" id="FUZI01000003">
    <property type="protein sequence ID" value="SKC32541.1"/>
    <property type="molecule type" value="Genomic_DNA"/>
</dbReference>
<protein>
    <submittedName>
        <fullName evidence="2">Uncharacterized protein</fullName>
    </submittedName>
</protein>
<gene>
    <name evidence="2" type="ORF">CZ809_02057</name>
</gene>
<sequence>MICHIKKTLLLSLLASTSVFAAPDHSKLSTEGLQFVPVTIKHMTASDMDGGVDFKFNEDLTAVEGMPSCELLYSSQKGINIVIIGSENPSFNLQVSWGDRCNILAAHAEKNE</sequence>
<evidence type="ECO:0000313" key="3">
    <source>
        <dbReference type="Proteomes" id="UP000189966"/>
    </source>
</evidence>
<organism evidence="2 3">
    <name type="scientific">Photobacterium piscicola</name>
    <dbReference type="NCBI Taxonomy" id="1378299"/>
    <lineage>
        <taxon>Bacteria</taxon>
        <taxon>Pseudomonadati</taxon>
        <taxon>Pseudomonadota</taxon>
        <taxon>Gammaproteobacteria</taxon>
        <taxon>Vibrionales</taxon>
        <taxon>Vibrionaceae</taxon>
        <taxon>Photobacterium</taxon>
    </lineage>
</organism>
<feature type="signal peptide" evidence="1">
    <location>
        <begin position="1"/>
        <end position="21"/>
    </location>
</feature>
<name>A0A1T5I0E8_9GAMM</name>
<accession>A0A1T5I0E8</accession>
<dbReference type="Proteomes" id="UP000189966">
    <property type="component" value="Unassembled WGS sequence"/>
</dbReference>